<dbReference type="Pfam" id="PF00096">
    <property type="entry name" value="zf-C2H2"/>
    <property type="match status" value="1"/>
</dbReference>
<dbReference type="PANTHER" id="PTHR24409">
    <property type="entry name" value="ZINC FINGER PROTEIN 142"/>
    <property type="match status" value="1"/>
</dbReference>
<keyword evidence="4" id="KW-0862">Zinc</keyword>
<sequence length="341" mass="38308">MDQLIPSTQTDSDANSTDIPGHELLDASGPPINIPHARQHVFPLDPGTQHDHDQDVCVCIVCLTRCTSNAALRKHGLEQNHSPYGCICGEGFCRLDSLERHISSKNRVTRVSCQLCRKEFSRTDHLYQHLRTFHKIPTGRIPEDFNTTINTHQDHGSTHPQALPQYRCRVQGCMRSGELGFLRQIDLDEHMICMHNPLQNDMPIQQTPSNLTSTWTSNSLQQNHYPQMFGRDPYSTYELQPNLAGTFQVEEGHPGNDLLQTAKPTRLQHPPAGPRQRDGFEEDSVPNQIENFVKPPTIPAFTAEQTAFFAHCFSSADIPKPRESLLAPRGSCHDAPVSTAR</sequence>
<proteinExistence type="predicted"/>
<dbReference type="SUPFAM" id="SSF57667">
    <property type="entry name" value="beta-beta-alpha zinc fingers"/>
    <property type="match status" value="1"/>
</dbReference>
<dbReference type="Proteomes" id="UP001148614">
    <property type="component" value="Unassembled WGS sequence"/>
</dbReference>
<dbReference type="Gene3D" id="3.30.160.60">
    <property type="entry name" value="Classic Zinc Finger"/>
    <property type="match status" value="1"/>
</dbReference>
<comment type="caution">
    <text evidence="8">The sequence shown here is derived from an EMBL/GenBank/DDBJ whole genome shotgun (WGS) entry which is preliminary data.</text>
</comment>
<evidence type="ECO:0000256" key="3">
    <source>
        <dbReference type="ARBA" id="ARBA00022771"/>
    </source>
</evidence>
<dbReference type="PROSITE" id="PS50157">
    <property type="entry name" value="ZINC_FINGER_C2H2_2"/>
    <property type="match status" value="1"/>
</dbReference>
<evidence type="ECO:0000313" key="9">
    <source>
        <dbReference type="Proteomes" id="UP001148614"/>
    </source>
</evidence>
<reference evidence="8" key="1">
    <citation type="submission" date="2022-07" db="EMBL/GenBank/DDBJ databases">
        <title>Genome Sequence of Xylaria arbuscula.</title>
        <authorList>
            <person name="Buettner E."/>
        </authorList>
    </citation>
    <scope>NUCLEOTIDE SEQUENCE</scope>
    <source>
        <strain evidence="8">VT107</strain>
    </source>
</reference>
<feature type="domain" description="C2H2-type" evidence="7">
    <location>
        <begin position="111"/>
        <end position="134"/>
    </location>
</feature>
<dbReference type="SMART" id="SM00355">
    <property type="entry name" value="ZnF_C2H2"/>
    <property type="match status" value="3"/>
</dbReference>
<evidence type="ECO:0000256" key="5">
    <source>
        <dbReference type="PROSITE-ProRule" id="PRU00042"/>
    </source>
</evidence>
<keyword evidence="2" id="KW-0677">Repeat</keyword>
<dbReference type="InterPro" id="IPR036236">
    <property type="entry name" value="Znf_C2H2_sf"/>
</dbReference>
<dbReference type="PROSITE" id="PS00028">
    <property type="entry name" value="ZINC_FINGER_C2H2_1"/>
    <property type="match status" value="1"/>
</dbReference>
<feature type="compositionally biased region" description="Polar residues" evidence="6">
    <location>
        <begin position="1"/>
        <end position="18"/>
    </location>
</feature>
<keyword evidence="1" id="KW-0479">Metal-binding</keyword>
<feature type="region of interest" description="Disordered" evidence="6">
    <location>
        <begin position="1"/>
        <end position="30"/>
    </location>
</feature>
<feature type="region of interest" description="Disordered" evidence="6">
    <location>
        <begin position="263"/>
        <end position="282"/>
    </location>
</feature>
<evidence type="ECO:0000313" key="8">
    <source>
        <dbReference type="EMBL" id="KAJ3562279.1"/>
    </source>
</evidence>
<evidence type="ECO:0000256" key="4">
    <source>
        <dbReference type="ARBA" id="ARBA00022833"/>
    </source>
</evidence>
<keyword evidence="3 5" id="KW-0863">Zinc-finger</keyword>
<dbReference type="InterPro" id="IPR013087">
    <property type="entry name" value="Znf_C2H2_type"/>
</dbReference>
<gene>
    <name evidence="8" type="ORF">NPX13_g8622</name>
</gene>
<evidence type="ECO:0000259" key="7">
    <source>
        <dbReference type="PROSITE" id="PS50157"/>
    </source>
</evidence>
<evidence type="ECO:0000256" key="2">
    <source>
        <dbReference type="ARBA" id="ARBA00022737"/>
    </source>
</evidence>
<name>A0A9W8N7U4_9PEZI</name>
<dbReference type="AlphaFoldDB" id="A0A9W8N7U4"/>
<organism evidence="8 9">
    <name type="scientific">Xylaria arbuscula</name>
    <dbReference type="NCBI Taxonomy" id="114810"/>
    <lineage>
        <taxon>Eukaryota</taxon>
        <taxon>Fungi</taxon>
        <taxon>Dikarya</taxon>
        <taxon>Ascomycota</taxon>
        <taxon>Pezizomycotina</taxon>
        <taxon>Sordariomycetes</taxon>
        <taxon>Xylariomycetidae</taxon>
        <taxon>Xylariales</taxon>
        <taxon>Xylariaceae</taxon>
        <taxon>Xylaria</taxon>
    </lineage>
</organism>
<dbReference type="EMBL" id="JANPWZ010001926">
    <property type="protein sequence ID" value="KAJ3562279.1"/>
    <property type="molecule type" value="Genomic_DNA"/>
</dbReference>
<evidence type="ECO:0000256" key="1">
    <source>
        <dbReference type="ARBA" id="ARBA00022723"/>
    </source>
</evidence>
<dbReference type="VEuPathDB" id="FungiDB:F4678DRAFT_309332"/>
<keyword evidence="9" id="KW-1185">Reference proteome</keyword>
<dbReference type="GO" id="GO:0008270">
    <property type="term" value="F:zinc ion binding"/>
    <property type="evidence" value="ECO:0007669"/>
    <property type="project" value="UniProtKB-KW"/>
</dbReference>
<protein>
    <recommendedName>
        <fullName evidence="7">C2H2-type domain-containing protein</fullName>
    </recommendedName>
</protein>
<accession>A0A9W8N7U4</accession>
<evidence type="ECO:0000256" key="6">
    <source>
        <dbReference type="SAM" id="MobiDB-lite"/>
    </source>
</evidence>